<protein>
    <recommendedName>
        <fullName evidence="1">LYR motif-containing protein Cup1-like N-terminal domain-containing protein</fullName>
    </recommendedName>
</protein>
<evidence type="ECO:0000313" key="3">
    <source>
        <dbReference type="EMBL" id="SPQ96118.1"/>
    </source>
</evidence>
<keyword evidence="3" id="KW-0496">Mitochondrion</keyword>
<dbReference type="AlphaFoldDB" id="A0A0G4IS78"/>
<dbReference type="CDD" id="cd20273">
    <property type="entry name" value="Complex1_LYR_unchar"/>
    <property type="match status" value="1"/>
</dbReference>
<reference evidence="2 4" key="1">
    <citation type="submission" date="2015-02" db="EMBL/GenBank/DDBJ databases">
        <authorList>
            <person name="Chooi Y.-H."/>
        </authorList>
    </citation>
    <scope>NUCLEOTIDE SEQUENCE [LARGE SCALE GENOMIC DNA]</scope>
    <source>
        <strain evidence="2">E3</strain>
    </source>
</reference>
<dbReference type="Proteomes" id="UP000039324">
    <property type="component" value="Unassembled WGS sequence"/>
</dbReference>
<organism evidence="2 4">
    <name type="scientific">Plasmodiophora brassicae</name>
    <name type="common">Clubroot disease agent</name>
    <dbReference type="NCBI Taxonomy" id="37360"/>
    <lineage>
        <taxon>Eukaryota</taxon>
        <taxon>Sar</taxon>
        <taxon>Rhizaria</taxon>
        <taxon>Endomyxa</taxon>
        <taxon>Phytomyxea</taxon>
        <taxon>Plasmodiophorida</taxon>
        <taxon>Plasmodiophoridae</taxon>
        <taxon>Plasmodiophora</taxon>
    </lineage>
</organism>
<gene>
    <name evidence="2" type="ORF">PBRA_006176</name>
    <name evidence="3" type="ORF">PLBR_LOCUS3333</name>
</gene>
<reference evidence="3 5" key="2">
    <citation type="submission" date="2018-03" db="EMBL/GenBank/DDBJ databases">
        <authorList>
            <person name="Fogelqvist J."/>
        </authorList>
    </citation>
    <scope>NUCLEOTIDE SEQUENCE [LARGE SCALE GENOMIC DNA]</scope>
</reference>
<dbReference type="EMBL" id="OVEO01000005">
    <property type="protein sequence ID" value="SPQ96118.1"/>
    <property type="molecule type" value="Genomic_DNA"/>
</dbReference>
<proteinExistence type="predicted"/>
<evidence type="ECO:0000313" key="4">
    <source>
        <dbReference type="Proteomes" id="UP000039324"/>
    </source>
</evidence>
<dbReference type="InterPro" id="IPR046896">
    <property type="entry name" value="Cup1-like_N"/>
</dbReference>
<dbReference type="Pfam" id="PF20263">
    <property type="entry name" value="LYRM2-like"/>
    <property type="match status" value="1"/>
</dbReference>
<accession>A0A0G4IS78</accession>
<keyword evidence="4" id="KW-1185">Reference proteome</keyword>
<dbReference type="Proteomes" id="UP000290189">
    <property type="component" value="Unassembled WGS sequence"/>
</dbReference>
<dbReference type="OrthoDB" id="5521299at2759"/>
<name>A0A0G4IS78_PLABS</name>
<evidence type="ECO:0000313" key="5">
    <source>
        <dbReference type="Proteomes" id="UP000290189"/>
    </source>
</evidence>
<dbReference type="EMBL" id="CDSF01000082">
    <property type="protein sequence ID" value="CEO98062.1"/>
    <property type="molecule type" value="Genomic_DNA"/>
</dbReference>
<feature type="domain" description="LYR motif-containing protein Cup1-like N-terminal" evidence="1">
    <location>
        <begin position="9"/>
        <end position="92"/>
    </location>
</feature>
<sequence length="169" mass="20283">MTRLRPLQLYKKLLRSGQRFFDPVGSWYVQWRTRAMFRRYRHERDTRRIAKHVKEGMTMLRRVRRAVKGSTPDAQRVIDLAYGVTGRVKHEIARFRHLMLTRTDRIDPMHELPPLVRLMFLSDADTFRDALRERIQPLPRAQRHLFATILGRKAFTHHQEPDHYKTSLG</sequence>
<evidence type="ECO:0000259" key="1">
    <source>
        <dbReference type="Pfam" id="PF20263"/>
    </source>
</evidence>
<evidence type="ECO:0000313" key="2">
    <source>
        <dbReference type="EMBL" id="CEO98062.1"/>
    </source>
</evidence>
<geneLocation type="mitochondrion" evidence="3"/>